<comment type="catalytic activity">
    <reaction evidence="3">
        <text>[thioredoxin]-dithiol + NADP(+) = [thioredoxin]-disulfide + NADPH + H(+)</text>
        <dbReference type="Rhea" id="RHEA:20345"/>
        <dbReference type="Rhea" id="RHEA-COMP:10698"/>
        <dbReference type="Rhea" id="RHEA-COMP:10700"/>
        <dbReference type="ChEBI" id="CHEBI:15378"/>
        <dbReference type="ChEBI" id="CHEBI:29950"/>
        <dbReference type="ChEBI" id="CHEBI:50058"/>
        <dbReference type="ChEBI" id="CHEBI:57783"/>
        <dbReference type="ChEBI" id="CHEBI:58349"/>
        <dbReference type="EC" id="1.8.1.9"/>
    </reaction>
</comment>
<evidence type="ECO:0000256" key="1">
    <source>
        <dbReference type="ARBA" id="ARBA00022630"/>
    </source>
</evidence>
<protein>
    <submittedName>
        <fullName evidence="5">NAD(P)/FAD-dependent oxidoreductase</fullName>
    </submittedName>
</protein>
<feature type="domain" description="FAD/NAD(P)-binding" evidence="4">
    <location>
        <begin position="9"/>
        <end position="294"/>
    </location>
</feature>
<accession>A0ABP8XZH3</accession>
<evidence type="ECO:0000313" key="6">
    <source>
        <dbReference type="Proteomes" id="UP001500956"/>
    </source>
</evidence>
<comment type="caution">
    <text evidence="5">The sequence shown here is derived from an EMBL/GenBank/DDBJ whole genome shotgun (WGS) entry which is preliminary data.</text>
</comment>
<evidence type="ECO:0000256" key="2">
    <source>
        <dbReference type="ARBA" id="ARBA00023002"/>
    </source>
</evidence>
<evidence type="ECO:0000259" key="4">
    <source>
        <dbReference type="Pfam" id="PF07992"/>
    </source>
</evidence>
<dbReference type="PRINTS" id="PR00368">
    <property type="entry name" value="FADPNR"/>
</dbReference>
<reference evidence="6" key="1">
    <citation type="journal article" date="2019" name="Int. J. Syst. Evol. Microbiol.">
        <title>The Global Catalogue of Microorganisms (GCM) 10K type strain sequencing project: providing services to taxonomists for standard genome sequencing and annotation.</title>
        <authorList>
            <consortium name="The Broad Institute Genomics Platform"/>
            <consortium name="The Broad Institute Genome Sequencing Center for Infectious Disease"/>
            <person name="Wu L."/>
            <person name="Ma J."/>
        </authorList>
    </citation>
    <scope>NUCLEOTIDE SEQUENCE [LARGE SCALE GENOMIC DNA]</scope>
    <source>
        <strain evidence="6">JCM 18063</strain>
    </source>
</reference>
<organism evidence="5 6">
    <name type="scientific">Isoptericola chiayiensis</name>
    <dbReference type="NCBI Taxonomy" id="579446"/>
    <lineage>
        <taxon>Bacteria</taxon>
        <taxon>Bacillati</taxon>
        <taxon>Actinomycetota</taxon>
        <taxon>Actinomycetes</taxon>
        <taxon>Micrococcales</taxon>
        <taxon>Promicromonosporaceae</taxon>
        <taxon>Isoptericola</taxon>
    </lineage>
</organism>
<dbReference type="EMBL" id="BAABID010000003">
    <property type="protein sequence ID" value="GAA4718681.1"/>
    <property type="molecule type" value="Genomic_DNA"/>
</dbReference>
<gene>
    <name evidence="5" type="ORF">GCM10023216_03990</name>
</gene>
<dbReference type="InterPro" id="IPR023753">
    <property type="entry name" value="FAD/NAD-binding_dom"/>
</dbReference>
<dbReference type="Gene3D" id="3.50.50.60">
    <property type="entry name" value="FAD/NAD(P)-binding domain"/>
    <property type="match status" value="2"/>
</dbReference>
<dbReference type="RefSeq" id="WP_172151840.1">
    <property type="nucleotide sequence ID" value="NZ_BAABID010000003.1"/>
</dbReference>
<dbReference type="PANTHER" id="PTHR48105">
    <property type="entry name" value="THIOREDOXIN REDUCTASE 1-RELATED-RELATED"/>
    <property type="match status" value="1"/>
</dbReference>
<name>A0ABP8XZH3_9MICO</name>
<dbReference type="InterPro" id="IPR036188">
    <property type="entry name" value="FAD/NAD-bd_sf"/>
</dbReference>
<sequence>MSDPLDTTYDVLVIGGGAAGLSGALTLARARWRVAVVDAGSPRNAPAGAVHGLLGREGVSPAALLATGRREVRAVGGRVVQGLVRQVTRDDGGTHPFTITLEDGRVARSRRLLVATGLRDDLPDLPGLAARFGRDVLHCPFCHGHEVRDRRLGVLATGPHAVRQALLFRQWSPHVTLLAHTGGEPTGEDAVRLAARGVDVVTGVVRALDVHHDRLTGVVLTDGTVVALDALVVATTMRARTDALTHLGLETATLPGGLGEHVVAEAGRTAVPGVWVAGNATSLHAQVTTAASEGTWAAAQITADLVEEDTAAAVAESVPAP</sequence>
<evidence type="ECO:0000256" key="3">
    <source>
        <dbReference type="ARBA" id="ARBA00048132"/>
    </source>
</evidence>
<dbReference type="PRINTS" id="PR00469">
    <property type="entry name" value="PNDRDTASEII"/>
</dbReference>
<proteinExistence type="predicted"/>
<dbReference type="SUPFAM" id="SSF51905">
    <property type="entry name" value="FAD/NAD(P)-binding domain"/>
    <property type="match status" value="1"/>
</dbReference>
<dbReference type="Proteomes" id="UP001500956">
    <property type="component" value="Unassembled WGS sequence"/>
</dbReference>
<keyword evidence="6" id="KW-1185">Reference proteome</keyword>
<keyword evidence="2" id="KW-0560">Oxidoreductase</keyword>
<dbReference type="InterPro" id="IPR050097">
    <property type="entry name" value="Ferredoxin-NADP_redctase_2"/>
</dbReference>
<evidence type="ECO:0000313" key="5">
    <source>
        <dbReference type="EMBL" id="GAA4718681.1"/>
    </source>
</evidence>
<dbReference type="Pfam" id="PF07992">
    <property type="entry name" value="Pyr_redox_2"/>
    <property type="match status" value="1"/>
</dbReference>
<keyword evidence="1" id="KW-0285">Flavoprotein</keyword>